<dbReference type="EMBL" id="GBRH01236291">
    <property type="protein sequence ID" value="JAD61604.1"/>
    <property type="molecule type" value="Transcribed_RNA"/>
</dbReference>
<proteinExistence type="predicted"/>
<reference evidence="1" key="1">
    <citation type="submission" date="2014-09" db="EMBL/GenBank/DDBJ databases">
        <authorList>
            <person name="Magalhaes I.L.F."/>
            <person name="Oliveira U."/>
            <person name="Santos F.R."/>
            <person name="Vidigal T.H.D.A."/>
            <person name="Brescovit A.D."/>
            <person name="Santos A.J."/>
        </authorList>
    </citation>
    <scope>NUCLEOTIDE SEQUENCE</scope>
    <source>
        <tissue evidence="1">Shoot tissue taken approximately 20 cm above the soil surface</tissue>
    </source>
</reference>
<reference evidence="1" key="2">
    <citation type="journal article" date="2015" name="Data Brief">
        <title>Shoot transcriptome of the giant reed, Arundo donax.</title>
        <authorList>
            <person name="Barrero R.A."/>
            <person name="Guerrero F.D."/>
            <person name="Moolhuijzen P."/>
            <person name="Goolsby J.A."/>
            <person name="Tidwell J."/>
            <person name="Bellgard S.E."/>
            <person name="Bellgard M.I."/>
        </authorList>
    </citation>
    <scope>NUCLEOTIDE SEQUENCE</scope>
    <source>
        <tissue evidence="1">Shoot tissue taken approximately 20 cm above the soil surface</tissue>
    </source>
</reference>
<accession>A0A0A9BCF2</accession>
<sequence>MYRPLLFGSFYLGIL</sequence>
<evidence type="ECO:0000313" key="1">
    <source>
        <dbReference type="EMBL" id="JAD61604.1"/>
    </source>
</evidence>
<organism evidence="1">
    <name type="scientific">Arundo donax</name>
    <name type="common">Giant reed</name>
    <name type="synonym">Donax arundinaceus</name>
    <dbReference type="NCBI Taxonomy" id="35708"/>
    <lineage>
        <taxon>Eukaryota</taxon>
        <taxon>Viridiplantae</taxon>
        <taxon>Streptophyta</taxon>
        <taxon>Embryophyta</taxon>
        <taxon>Tracheophyta</taxon>
        <taxon>Spermatophyta</taxon>
        <taxon>Magnoliopsida</taxon>
        <taxon>Liliopsida</taxon>
        <taxon>Poales</taxon>
        <taxon>Poaceae</taxon>
        <taxon>PACMAD clade</taxon>
        <taxon>Arundinoideae</taxon>
        <taxon>Arundineae</taxon>
        <taxon>Arundo</taxon>
    </lineage>
</organism>
<protein>
    <submittedName>
        <fullName evidence="1">Uncharacterized protein</fullName>
    </submittedName>
</protein>
<name>A0A0A9BCF2_ARUDO</name>